<reference evidence="2" key="1">
    <citation type="submission" date="2018-06" db="EMBL/GenBank/DDBJ databases">
        <authorList>
            <person name="Zhirakovskaya E."/>
        </authorList>
    </citation>
    <scope>NUCLEOTIDE SEQUENCE</scope>
</reference>
<dbReference type="SUPFAM" id="SSF117892">
    <property type="entry name" value="Band 7/SPFH domain"/>
    <property type="match status" value="1"/>
</dbReference>
<dbReference type="InterPro" id="IPR033880">
    <property type="entry name" value="SPFH_YdjI"/>
</dbReference>
<evidence type="ECO:0000259" key="1">
    <source>
        <dbReference type="Pfam" id="PF13421"/>
    </source>
</evidence>
<proteinExistence type="predicted"/>
<dbReference type="AlphaFoldDB" id="A0A3B0Z7H2"/>
<organism evidence="2">
    <name type="scientific">hydrothermal vent metagenome</name>
    <dbReference type="NCBI Taxonomy" id="652676"/>
    <lineage>
        <taxon>unclassified sequences</taxon>
        <taxon>metagenomes</taxon>
        <taxon>ecological metagenomes</taxon>
    </lineage>
</organism>
<evidence type="ECO:0000313" key="2">
    <source>
        <dbReference type="EMBL" id="VAW84940.1"/>
    </source>
</evidence>
<feature type="domain" description="SPFH" evidence="1">
    <location>
        <begin position="27"/>
        <end position="230"/>
    </location>
</feature>
<sequence>MGLIDGLKRQLRSVIEWQDTDPDQLFYKWSDNGDEIKNASKLIIGPGQGCIFVYEGVPKAMIVKSGIVNLETDNVPFWTTIKKVMNFFESEHKVGIYYFKTTRVLDQKWGTNAVVKYEDPKYHFPVGLRAFGNYSFRIRKPGHFFINFVGSNSEFTVSQFREVMNARMVQPLTDHLAQSQFTYVDIDANRDALADSLLEKLKPSFTKLGFMLTDLRIEGTNFDEATMDRINRIADITAEQHAAAAVGMDYASLQKLEAMREAARNEGGGAGVGMGIGAGMGFGQMMANEMGDSLVPKQNGAAEPASSEDPVAKLSQLKQMLDADLITQDDYDQKKNEIMSRF</sequence>
<dbReference type="PANTHER" id="PTHR37826:SF2">
    <property type="entry name" value="ZINC-RIBBON DOMAIN-CONTAINING PROTEIN"/>
    <property type="match status" value="1"/>
</dbReference>
<dbReference type="PANTHER" id="PTHR37826">
    <property type="entry name" value="FLOTILLIN BAND_7_5 DOMAIN PROTEIN"/>
    <property type="match status" value="1"/>
</dbReference>
<protein>
    <submittedName>
        <fullName evidence="2">Transmembrane protein</fullName>
    </submittedName>
</protein>
<dbReference type="CDD" id="cd03408">
    <property type="entry name" value="SPFH_like_u1"/>
    <property type="match status" value="1"/>
</dbReference>
<name>A0A3B0Z7H2_9ZZZZ</name>
<dbReference type="InterPro" id="IPR036013">
    <property type="entry name" value="Band_7/SPFH_dom_sf"/>
</dbReference>
<gene>
    <name evidence="2" type="ORF">MNBD_GAMMA17-2138</name>
</gene>
<dbReference type="Pfam" id="PF13421">
    <property type="entry name" value="Band_7_1"/>
    <property type="match status" value="1"/>
</dbReference>
<keyword evidence="2" id="KW-0812">Transmembrane</keyword>
<accession>A0A3B0Z7H2</accession>
<keyword evidence="2" id="KW-0472">Membrane</keyword>
<dbReference type="EMBL" id="UOFQ01000011">
    <property type="protein sequence ID" value="VAW84940.1"/>
    <property type="molecule type" value="Genomic_DNA"/>
</dbReference>